<dbReference type="PANTHER" id="PTHR10937">
    <property type="entry name" value="GLUCOSAMINE--FRUCTOSE-6-PHOSPHATE AMINOTRANSFERASE, ISOMERIZING"/>
    <property type="match status" value="1"/>
</dbReference>
<dbReference type="InterPro" id="IPR029055">
    <property type="entry name" value="Ntn_hydrolases_N"/>
</dbReference>
<dbReference type="Gene3D" id="3.40.50.10490">
    <property type="entry name" value="Glucose-6-phosphate isomerase like protein, domain 1"/>
    <property type="match status" value="2"/>
</dbReference>
<dbReference type="NCBIfam" id="NF001484">
    <property type="entry name" value="PRK00331.1"/>
    <property type="match status" value="1"/>
</dbReference>
<keyword evidence="5 8" id="KW-0808">Transferase</keyword>
<dbReference type="NCBIfam" id="TIGR01135">
    <property type="entry name" value="glmS"/>
    <property type="match status" value="1"/>
</dbReference>
<dbReference type="InterPro" id="IPR017932">
    <property type="entry name" value="GATase_2_dom"/>
</dbReference>
<dbReference type="GO" id="GO:0004360">
    <property type="term" value="F:glutamine-fructose-6-phosphate transaminase (isomerizing) activity"/>
    <property type="evidence" value="ECO:0007669"/>
    <property type="project" value="UniProtKB-EC"/>
</dbReference>
<keyword evidence="6" id="KW-0677">Repeat</keyword>
<dbReference type="Pfam" id="PF01380">
    <property type="entry name" value="SIS"/>
    <property type="match status" value="2"/>
</dbReference>
<dbReference type="CDD" id="cd00714">
    <property type="entry name" value="GFAT"/>
    <property type="match status" value="1"/>
</dbReference>
<organism evidence="11 12">
    <name type="scientific">Thermatribacter velox</name>
    <dbReference type="NCBI Taxonomy" id="3039681"/>
    <lineage>
        <taxon>Bacteria</taxon>
        <taxon>Pseudomonadati</taxon>
        <taxon>Atribacterota</taxon>
        <taxon>Atribacteria</taxon>
        <taxon>Atribacterales</taxon>
        <taxon>Thermatribacteraceae</taxon>
        <taxon>Thermatribacter</taxon>
    </lineage>
</organism>
<dbReference type="InterPro" id="IPR005855">
    <property type="entry name" value="GFAT"/>
</dbReference>
<dbReference type="InterPro" id="IPR046348">
    <property type="entry name" value="SIS_dom_sf"/>
</dbReference>
<feature type="domain" description="SIS" evidence="10">
    <location>
        <begin position="278"/>
        <end position="421"/>
    </location>
</feature>
<evidence type="ECO:0000256" key="5">
    <source>
        <dbReference type="ARBA" id="ARBA00022679"/>
    </source>
</evidence>
<feature type="active site" description="For Fru-6P isomerization activity" evidence="8">
    <location>
        <position position="600"/>
    </location>
</feature>
<dbReference type="SUPFAM" id="SSF56235">
    <property type="entry name" value="N-terminal nucleophile aminohydrolases (Ntn hydrolases)"/>
    <property type="match status" value="1"/>
</dbReference>
<reference evidence="11 12" key="1">
    <citation type="submission" date="2023-03" db="EMBL/GenBank/DDBJ databases">
        <title>Novel Species.</title>
        <authorList>
            <person name="Ma S."/>
        </authorList>
    </citation>
    <scope>NUCLEOTIDE SEQUENCE [LARGE SCALE GENOMIC DNA]</scope>
    <source>
        <strain evidence="11 12">B11</strain>
    </source>
</reference>
<sequence length="605" mass="67107">MCGIIGYVGERPALPLILSGLKRLEYRGYDSVGIALLGEEEICVVKNKGRIRDFELDLADLNFPSFCGIGHTRWATHGIPSRENAHPHLDCAGGIALVHNGIIENYRSLRLCLSEDGHVFRSETDSEVIVHLLEGEGTPLERLVKAVGKLKGSFALCILFKEDPGAIYGVRMSSPLILGVGNGENFLASDVPAFLQNTNRVVFIEDGEIVRVTRSGWEIFDFEGRKKSGSSVVTIPWDPVSAEKGGYKHFMLKEIHEQPQVFEDTLAGRVNLLEGQVYFEELQEFPIDFERVVIVACGTACHAGMLGRIFLEKFARIPTEVDYASEFRYRDPLVDSKTLVLSISQSGETADTLAAVSLAREKGCRVVSVCNVLGSSLTRISDWVLYTRAGVEISVASTKAFLCQMAVLLLFAIYLGQHRGCLGKEETRRLLEELVTLPRLIRDILEREEDICKLAKKFYLFRNFLYLGRGVLFPLALEGALKLKEISYIHAEGLSAGEMKHGPIALVEPDLATFVLVGQDVVRSKIIGNMEEIKARQGKIIALCCFGDQEVAEQADEVIYIPRVTECLLPFLAIVPMQLFAYYVALEKGCDIDQPRNLAKSVTVE</sequence>
<gene>
    <name evidence="8 11" type="primary">glmS</name>
    <name evidence="11" type="ORF">QBE54_01970</name>
</gene>
<dbReference type="Gene3D" id="3.60.20.10">
    <property type="entry name" value="Glutamine Phosphoribosylpyrophosphate, subunit 1, domain 1"/>
    <property type="match status" value="1"/>
</dbReference>
<dbReference type="EC" id="2.6.1.16" evidence="2 8"/>
<evidence type="ECO:0000256" key="2">
    <source>
        <dbReference type="ARBA" id="ARBA00012916"/>
    </source>
</evidence>
<evidence type="ECO:0000256" key="8">
    <source>
        <dbReference type="HAMAP-Rule" id="MF_00164"/>
    </source>
</evidence>
<comment type="subcellular location">
    <subcellularLocation>
        <location evidence="8">Cytoplasm</location>
    </subcellularLocation>
</comment>
<evidence type="ECO:0000256" key="1">
    <source>
        <dbReference type="ARBA" id="ARBA00001031"/>
    </source>
</evidence>
<comment type="function">
    <text evidence="8">Catalyzes the first step in hexosamine metabolism, converting fructose-6P into glucosamine-6P using glutamine as a nitrogen source.</text>
</comment>
<feature type="active site" description="Nucleophile; for GATase activity" evidence="8">
    <location>
        <position position="2"/>
    </location>
</feature>
<feature type="domain" description="SIS" evidence="10">
    <location>
        <begin position="454"/>
        <end position="595"/>
    </location>
</feature>
<evidence type="ECO:0000259" key="9">
    <source>
        <dbReference type="PROSITE" id="PS51278"/>
    </source>
</evidence>
<dbReference type="InterPro" id="IPR035490">
    <property type="entry name" value="GlmS/FrlB_SIS"/>
</dbReference>
<evidence type="ECO:0000256" key="4">
    <source>
        <dbReference type="ARBA" id="ARBA00022576"/>
    </source>
</evidence>
<name>A0ABZ2YBZ4_9BACT</name>
<dbReference type="InterPro" id="IPR047084">
    <property type="entry name" value="GFAT_N"/>
</dbReference>
<dbReference type="CDD" id="cd05008">
    <property type="entry name" value="SIS_GlmS_GlmD_1"/>
    <property type="match status" value="1"/>
</dbReference>
<dbReference type="HAMAP" id="MF_00164">
    <property type="entry name" value="GlmS"/>
    <property type="match status" value="1"/>
</dbReference>
<evidence type="ECO:0000256" key="6">
    <source>
        <dbReference type="ARBA" id="ARBA00022737"/>
    </source>
</evidence>
<protein>
    <recommendedName>
        <fullName evidence="3 8">Glutamine--fructose-6-phosphate aminotransferase [isomerizing]</fullName>
        <ecNumber evidence="2 8">2.6.1.16</ecNumber>
    </recommendedName>
    <alternativeName>
        <fullName evidence="8">D-fructose-6-phosphate amidotransferase</fullName>
    </alternativeName>
    <alternativeName>
        <fullName evidence="8">GFAT</fullName>
    </alternativeName>
    <alternativeName>
        <fullName evidence="8">Glucosamine-6-phosphate synthase</fullName>
    </alternativeName>
    <alternativeName>
        <fullName evidence="8">Hexosephosphate aminotransferase</fullName>
    </alternativeName>
    <alternativeName>
        <fullName evidence="8">L-glutamine--D-fructose-6-phosphate amidotransferase</fullName>
    </alternativeName>
</protein>
<evidence type="ECO:0000313" key="12">
    <source>
        <dbReference type="Proteomes" id="UP001461341"/>
    </source>
</evidence>
<keyword evidence="7" id="KW-0315">Glutamine amidotransferase</keyword>
<evidence type="ECO:0000256" key="3">
    <source>
        <dbReference type="ARBA" id="ARBA00016090"/>
    </source>
</evidence>
<dbReference type="EMBL" id="CP121689">
    <property type="protein sequence ID" value="WZL76523.1"/>
    <property type="molecule type" value="Genomic_DNA"/>
</dbReference>
<evidence type="ECO:0000313" key="11">
    <source>
        <dbReference type="EMBL" id="WZL76523.1"/>
    </source>
</evidence>
<keyword evidence="8" id="KW-0963">Cytoplasm</keyword>
<dbReference type="PANTHER" id="PTHR10937:SF0">
    <property type="entry name" value="GLUTAMINE--FRUCTOSE-6-PHOSPHATE TRANSAMINASE (ISOMERIZING)"/>
    <property type="match status" value="1"/>
</dbReference>
<keyword evidence="12" id="KW-1185">Reference proteome</keyword>
<dbReference type="SUPFAM" id="SSF53697">
    <property type="entry name" value="SIS domain"/>
    <property type="match status" value="1"/>
</dbReference>
<feature type="domain" description="Glutamine amidotransferase type-2" evidence="9">
    <location>
        <begin position="2"/>
        <end position="215"/>
    </location>
</feature>
<keyword evidence="4 8" id="KW-0032">Aminotransferase</keyword>
<comment type="catalytic activity">
    <reaction evidence="1 8">
        <text>D-fructose 6-phosphate + L-glutamine = D-glucosamine 6-phosphate + L-glutamate</text>
        <dbReference type="Rhea" id="RHEA:13237"/>
        <dbReference type="ChEBI" id="CHEBI:29985"/>
        <dbReference type="ChEBI" id="CHEBI:58359"/>
        <dbReference type="ChEBI" id="CHEBI:58725"/>
        <dbReference type="ChEBI" id="CHEBI:61527"/>
        <dbReference type="EC" id="2.6.1.16"/>
    </reaction>
</comment>
<dbReference type="PROSITE" id="PS51278">
    <property type="entry name" value="GATASE_TYPE_2"/>
    <property type="match status" value="1"/>
</dbReference>
<dbReference type="CDD" id="cd05009">
    <property type="entry name" value="SIS_GlmS_GlmD_2"/>
    <property type="match status" value="1"/>
</dbReference>
<evidence type="ECO:0000256" key="7">
    <source>
        <dbReference type="ARBA" id="ARBA00022962"/>
    </source>
</evidence>
<feature type="initiator methionine" description="Removed" evidence="8">
    <location>
        <position position="1"/>
    </location>
</feature>
<evidence type="ECO:0000259" key="10">
    <source>
        <dbReference type="PROSITE" id="PS51464"/>
    </source>
</evidence>
<dbReference type="Pfam" id="PF13522">
    <property type="entry name" value="GATase_6"/>
    <property type="match status" value="1"/>
</dbReference>
<dbReference type="RefSeq" id="WP_369018687.1">
    <property type="nucleotide sequence ID" value="NZ_CP121689.1"/>
</dbReference>
<comment type="subunit">
    <text evidence="8">Homodimer.</text>
</comment>
<dbReference type="InterPro" id="IPR001347">
    <property type="entry name" value="SIS_dom"/>
</dbReference>
<dbReference type="InterPro" id="IPR035466">
    <property type="entry name" value="GlmS/AgaS_SIS"/>
</dbReference>
<dbReference type="Proteomes" id="UP001461341">
    <property type="component" value="Chromosome"/>
</dbReference>
<dbReference type="PROSITE" id="PS51464">
    <property type="entry name" value="SIS"/>
    <property type="match status" value="2"/>
</dbReference>
<accession>A0ABZ2YBZ4</accession>
<proteinExistence type="inferred from homology"/>